<evidence type="ECO:0000256" key="5">
    <source>
        <dbReference type="ARBA" id="ARBA00022801"/>
    </source>
</evidence>
<keyword evidence="6" id="KW-0325">Glycoprotein</keyword>
<sequence length="448" mass="50568">MSKKIIITLVTLGVILGASLGVLIWWLLRADELYETIRLEGKGIGDVEYTAAYTRISDQGNMFWWFYPTLSASPTSRPVLMWLHGATGTPPSFLANFGMFGPYDNNINRRNDSWVNDYNLLFVDAPLGTGFSSIVSNNTDDFPDIEQNVEHLLRTLQSFYSLHEEYNNSPIYICGQGDGSQLALSLAIRLSEEKDISGNFKGVILGNPIVSPALVLTKLGFYLEELGYIDEKGRAAIKNLSNTITDLVSSEEYESAFNHFISLGSFINENAGAVAVNLDHIVEKMTRLPNQDYFGEMSYIESEFNMKNNMNDFMDNVVAPALGIEDSVKYDGRRDDAIHAFKKTYMKPNVDKVEHILKNTNLSISIYNGNLDAVSNTPGQLEWINHLEWSGQSDFMNKTRETLIFNNIIEGYFRESERLSFYWINVAGLLVPYDNSIGIRRVLNRIVN</sequence>
<keyword evidence="5" id="KW-0378">Hydrolase</keyword>
<dbReference type="Gene3D" id="3.40.50.1820">
    <property type="entry name" value="alpha/beta hydrolase"/>
    <property type="match status" value="1"/>
</dbReference>
<dbReference type="SUPFAM" id="SSF53474">
    <property type="entry name" value="alpha/beta-Hydrolases"/>
    <property type="match status" value="1"/>
</dbReference>
<keyword evidence="4" id="KW-0732">Signal</keyword>
<keyword evidence="7" id="KW-0812">Transmembrane</keyword>
<dbReference type="GeneID" id="113401714"/>
<evidence type="ECO:0000313" key="9">
    <source>
        <dbReference type="RefSeq" id="XP_026497553.2"/>
    </source>
</evidence>
<dbReference type="GO" id="GO:0006508">
    <property type="term" value="P:proteolysis"/>
    <property type="evidence" value="ECO:0007669"/>
    <property type="project" value="UniProtKB-KW"/>
</dbReference>
<gene>
    <name evidence="9" type="primary">LOC113401714</name>
</gene>
<proteinExistence type="inferred from homology"/>
<dbReference type="RefSeq" id="XP_026497553.2">
    <property type="nucleotide sequence ID" value="XM_026641768.2"/>
</dbReference>
<dbReference type="GO" id="GO:0004185">
    <property type="term" value="F:serine-type carboxypeptidase activity"/>
    <property type="evidence" value="ECO:0007669"/>
    <property type="project" value="InterPro"/>
</dbReference>
<evidence type="ECO:0000256" key="3">
    <source>
        <dbReference type="ARBA" id="ARBA00022670"/>
    </source>
</evidence>
<name>A0A8B8IKD1_VANTA</name>
<dbReference type="Pfam" id="PF00450">
    <property type="entry name" value="Peptidase_S10"/>
    <property type="match status" value="1"/>
</dbReference>
<comment type="similarity">
    <text evidence="1">Belongs to the peptidase S10 family.</text>
</comment>
<evidence type="ECO:0000256" key="4">
    <source>
        <dbReference type="ARBA" id="ARBA00022729"/>
    </source>
</evidence>
<evidence type="ECO:0000256" key="1">
    <source>
        <dbReference type="ARBA" id="ARBA00009431"/>
    </source>
</evidence>
<evidence type="ECO:0000256" key="2">
    <source>
        <dbReference type="ARBA" id="ARBA00022645"/>
    </source>
</evidence>
<dbReference type="PANTHER" id="PTHR11802:SF3">
    <property type="entry name" value="RETINOID-INDUCIBLE SERINE CARBOXYPEPTIDASE"/>
    <property type="match status" value="1"/>
</dbReference>
<keyword evidence="3" id="KW-0645">Protease</keyword>
<dbReference type="OrthoDB" id="443318at2759"/>
<dbReference type="InterPro" id="IPR001563">
    <property type="entry name" value="Peptidase_S10"/>
</dbReference>
<feature type="transmembrane region" description="Helical" evidence="7">
    <location>
        <begin position="7"/>
        <end position="28"/>
    </location>
</feature>
<keyword evidence="7" id="KW-1133">Transmembrane helix</keyword>
<reference evidence="9" key="1">
    <citation type="submission" date="2025-08" db="UniProtKB">
        <authorList>
            <consortium name="RefSeq"/>
        </authorList>
    </citation>
    <scope>IDENTIFICATION</scope>
    <source>
        <tissue evidence="9">Whole body</tissue>
    </source>
</reference>
<dbReference type="PRINTS" id="PR00724">
    <property type="entry name" value="CRBOXYPTASEC"/>
</dbReference>
<accession>A0A8B8IKD1</accession>
<evidence type="ECO:0000256" key="7">
    <source>
        <dbReference type="SAM" id="Phobius"/>
    </source>
</evidence>
<organism evidence="8 9">
    <name type="scientific">Vanessa tameamea</name>
    <name type="common">Kamehameha butterfly</name>
    <dbReference type="NCBI Taxonomy" id="334116"/>
    <lineage>
        <taxon>Eukaryota</taxon>
        <taxon>Metazoa</taxon>
        <taxon>Ecdysozoa</taxon>
        <taxon>Arthropoda</taxon>
        <taxon>Hexapoda</taxon>
        <taxon>Insecta</taxon>
        <taxon>Pterygota</taxon>
        <taxon>Neoptera</taxon>
        <taxon>Endopterygota</taxon>
        <taxon>Lepidoptera</taxon>
        <taxon>Glossata</taxon>
        <taxon>Ditrysia</taxon>
        <taxon>Papilionoidea</taxon>
        <taxon>Nymphalidae</taxon>
        <taxon>Nymphalinae</taxon>
        <taxon>Vanessa</taxon>
    </lineage>
</organism>
<dbReference type="AlphaFoldDB" id="A0A8B8IKD1"/>
<dbReference type="OMA" id="DIFWWFY"/>
<dbReference type="PANTHER" id="PTHR11802">
    <property type="entry name" value="SERINE PROTEASE FAMILY S10 SERINE CARBOXYPEPTIDASE"/>
    <property type="match status" value="1"/>
</dbReference>
<dbReference type="Proteomes" id="UP001652626">
    <property type="component" value="Chromosome 10"/>
</dbReference>
<keyword evidence="7" id="KW-0472">Membrane</keyword>
<dbReference type="InterPro" id="IPR029058">
    <property type="entry name" value="AB_hydrolase_fold"/>
</dbReference>
<keyword evidence="2" id="KW-0121">Carboxypeptidase</keyword>
<evidence type="ECO:0000313" key="8">
    <source>
        <dbReference type="Proteomes" id="UP001652626"/>
    </source>
</evidence>
<evidence type="ECO:0000256" key="6">
    <source>
        <dbReference type="ARBA" id="ARBA00023180"/>
    </source>
</evidence>
<keyword evidence="8" id="KW-1185">Reference proteome</keyword>
<protein>
    <submittedName>
        <fullName evidence="9">Retinoid-inducible serine carboxypeptidase-like</fullName>
    </submittedName>
</protein>